<evidence type="ECO:0000313" key="14">
    <source>
        <dbReference type="EMBL" id="GIL66186.1"/>
    </source>
</evidence>
<keyword evidence="15" id="KW-1185">Reference proteome</keyword>
<evidence type="ECO:0000256" key="11">
    <source>
        <dbReference type="ARBA" id="ARBA00023014"/>
    </source>
</evidence>
<keyword evidence="4" id="KW-0963">Cytoplasm</keyword>
<proteinExistence type="predicted"/>
<keyword evidence="7" id="KW-0808">Transferase</keyword>
<accession>A0A8J4FD97</accession>
<keyword evidence="10" id="KW-0408">Iron</keyword>
<dbReference type="GO" id="GO:0046872">
    <property type="term" value="F:metal ion binding"/>
    <property type="evidence" value="ECO:0007669"/>
    <property type="project" value="UniProtKB-KW"/>
</dbReference>
<evidence type="ECO:0000256" key="6">
    <source>
        <dbReference type="ARBA" id="ARBA00022603"/>
    </source>
</evidence>
<dbReference type="PANTHER" id="PTHR30544:SF9">
    <property type="entry name" value="RADICAL SAM SUPERFAMILY PROTEIN"/>
    <property type="match status" value="1"/>
</dbReference>
<dbReference type="CDD" id="cd01335">
    <property type="entry name" value="Radical_SAM"/>
    <property type="match status" value="1"/>
</dbReference>
<dbReference type="SFLD" id="SFLDS00029">
    <property type="entry name" value="Radical_SAM"/>
    <property type="match status" value="1"/>
</dbReference>
<dbReference type="SFLD" id="SFLDG01062">
    <property type="entry name" value="methyltransferase_(Class_A)"/>
    <property type="match status" value="1"/>
</dbReference>
<evidence type="ECO:0000256" key="10">
    <source>
        <dbReference type="ARBA" id="ARBA00023004"/>
    </source>
</evidence>
<dbReference type="PANTHER" id="PTHR30544">
    <property type="entry name" value="23S RRNA METHYLTRANSFERASE"/>
    <property type="match status" value="1"/>
</dbReference>
<protein>
    <recommendedName>
        <fullName evidence="13">Radical SAM core domain-containing protein</fullName>
    </recommendedName>
</protein>
<evidence type="ECO:0000256" key="9">
    <source>
        <dbReference type="ARBA" id="ARBA00022723"/>
    </source>
</evidence>
<keyword evidence="8" id="KW-0949">S-adenosyl-L-methionine</keyword>
<evidence type="ECO:0000256" key="3">
    <source>
        <dbReference type="ARBA" id="ARBA00022485"/>
    </source>
</evidence>
<gene>
    <name evidence="14" type="ORF">Vafri_19792</name>
</gene>
<dbReference type="SUPFAM" id="SSF102114">
    <property type="entry name" value="Radical SAM enzymes"/>
    <property type="match status" value="1"/>
</dbReference>
<dbReference type="InterPro" id="IPR006638">
    <property type="entry name" value="Elp3/MiaA/NifB-like_rSAM"/>
</dbReference>
<dbReference type="GO" id="GO:0005737">
    <property type="term" value="C:cytoplasm"/>
    <property type="evidence" value="ECO:0007669"/>
    <property type="project" value="UniProtKB-SubCell"/>
</dbReference>
<dbReference type="InterPro" id="IPR007197">
    <property type="entry name" value="rSAM"/>
</dbReference>
<evidence type="ECO:0000256" key="2">
    <source>
        <dbReference type="ARBA" id="ARBA00004496"/>
    </source>
</evidence>
<dbReference type="SFLD" id="SFLDF00275">
    <property type="entry name" value="adenosine_C2_methyltransferase"/>
    <property type="match status" value="1"/>
</dbReference>
<feature type="domain" description="Radical SAM core" evidence="13">
    <location>
        <begin position="226"/>
        <end position="456"/>
    </location>
</feature>
<dbReference type="PROSITE" id="PS51918">
    <property type="entry name" value="RADICAL_SAM"/>
    <property type="match status" value="1"/>
</dbReference>
<dbReference type="GO" id="GO:0070475">
    <property type="term" value="P:rRNA base methylation"/>
    <property type="evidence" value="ECO:0007669"/>
    <property type="project" value="InterPro"/>
</dbReference>
<keyword evidence="12" id="KW-1015">Disulfide bond</keyword>
<evidence type="ECO:0000256" key="7">
    <source>
        <dbReference type="ARBA" id="ARBA00022679"/>
    </source>
</evidence>
<name>A0A8J4FD97_9CHLO</name>
<dbReference type="InterPro" id="IPR013785">
    <property type="entry name" value="Aldolase_TIM"/>
</dbReference>
<dbReference type="EMBL" id="BNCO01000082">
    <property type="protein sequence ID" value="GIL66186.1"/>
    <property type="molecule type" value="Genomic_DNA"/>
</dbReference>
<dbReference type="GO" id="GO:0030488">
    <property type="term" value="P:tRNA methylation"/>
    <property type="evidence" value="ECO:0007669"/>
    <property type="project" value="InterPro"/>
</dbReference>
<dbReference type="GO" id="GO:0051539">
    <property type="term" value="F:4 iron, 4 sulfur cluster binding"/>
    <property type="evidence" value="ECO:0007669"/>
    <property type="project" value="UniProtKB-KW"/>
</dbReference>
<organism evidence="14 15">
    <name type="scientific">Volvox africanus</name>
    <dbReference type="NCBI Taxonomy" id="51714"/>
    <lineage>
        <taxon>Eukaryota</taxon>
        <taxon>Viridiplantae</taxon>
        <taxon>Chlorophyta</taxon>
        <taxon>core chlorophytes</taxon>
        <taxon>Chlorophyceae</taxon>
        <taxon>CS clade</taxon>
        <taxon>Chlamydomonadales</taxon>
        <taxon>Volvocaceae</taxon>
        <taxon>Volvox</taxon>
    </lineage>
</organism>
<dbReference type="InterPro" id="IPR027492">
    <property type="entry name" value="RNA_MTrfase_RlmN"/>
</dbReference>
<dbReference type="Gene3D" id="3.20.20.70">
    <property type="entry name" value="Aldolase class I"/>
    <property type="match status" value="1"/>
</dbReference>
<evidence type="ECO:0000256" key="1">
    <source>
        <dbReference type="ARBA" id="ARBA00001966"/>
    </source>
</evidence>
<keyword evidence="9" id="KW-0479">Metal-binding</keyword>
<dbReference type="GO" id="GO:0008173">
    <property type="term" value="F:RNA methyltransferase activity"/>
    <property type="evidence" value="ECO:0007669"/>
    <property type="project" value="InterPro"/>
</dbReference>
<dbReference type="NCBIfam" id="TIGR00048">
    <property type="entry name" value="rRNA_mod_RlmN"/>
    <property type="match status" value="1"/>
</dbReference>
<comment type="caution">
    <text evidence="14">The sequence shown here is derived from an EMBL/GenBank/DDBJ whole genome shotgun (WGS) entry which is preliminary data.</text>
</comment>
<dbReference type="InterPro" id="IPR004383">
    <property type="entry name" value="rRNA_lsu_MTrfase_RlmN/Cfr"/>
</dbReference>
<evidence type="ECO:0000256" key="4">
    <source>
        <dbReference type="ARBA" id="ARBA00022490"/>
    </source>
</evidence>
<comment type="cofactor">
    <cofactor evidence="1">
        <name>[4Fe-4S] cluster</name>
        <dbReference type="ChEBI" id="CHEBI:49883"/>
    </cofactor>
</comment>
<evidence type="ECO:0000256" key="8">
    <source>
        <dbReference type="ARBA" id="ARBA00022691"/>
    </source>
</evidence>
<keyword evidence="6" id="KW-0489">Methyltransferase</keyword>
<dbReference type="AlphaFoldDB" id="A0A8J4FD97"/>
<dbReference type="FunFam" id="3.20.20.70:FF:000161">
    <property type="entry name" value="Dual-specificity RNA methyltransferase RlmN"/>
    <property type="match status" value="1"/>
</dbReference>
<evidence type="ECO:0000256" key="5">
    <source>
        <dbReference type="ARBA" id="ARBA00022552"/>
    </source>
</evidence>
<dbReference type="InterPro" id="IPR058240">
    <property type="entry name" value="rSAM_sf"/>
</dbReference>
<evidence type="ECO:0000313" key="15">
    <source>
        <dbReference type="Proteomes" id="UP000747399"/>
    </source>
</evidence>
<keyword evidence="11" id="KW-0411">Iron-sulfur</keyword>
<dbReference type="Gene3D" id="1.10.150.530">
    <property type="match status" value="1"/>
</dbReference>
<dbReference type="Pfam" id="PF04055">
    <property type="entry name" value="Radical_SAM"/>
    <property type="match status" value="1"/>
</dbReference>
<keyword evidence="5" id="KW-0698">rRNA processing</keyword>
<dbReference type="Proteomes" id="UP000747399">
    <property type="component" value="Unassembled WGS sequence"/>
</dbReference>
<comment type="subcellular location">
    <subcellularLocation>
        <location evidence="2">Cytoplasm</location>
    </subcellularLocation>
</comment>
<evidence type="ECO:0000256" key="12">
    <source>
        <dbReference type="ARBA" id="ARBA00023157"/>
    </source>
</evidence>
<dbReference type="InterPro" id="IPR040072">
    <property type="entry name" value="Methyltransferase_A"/>
</dbReference>
<keyword evidence="3" id="KW-0004">4Fe-4S</keyword>
<reference evidence="14" key="1">
    <citation type="journal article" date="2021" name="Proc. Natl. Acad. Sci. U.S.A.">
        <title>Three genomes in the algal genus Volvox reveal the fate of a haploid sex-determining region after a transition to homothallism.</title>
        <authorList>
            <person name="Yamamoto K."/>
            <person name="Hamaji T."/>
            <person name="Kawai-Toyooka H."/>
            <person name="Matsuzaki R."/>
            <person name="Takahashi F."/>
            <person name="Nishimura Y."/>
            <person name="Kawachi M."/>
            <person name="Noguchi H."/>
            <person name="Minakuchi Y."/>
            <person name="Umen J.G."/>
            <person name="Toyoda A."/>
            <person name="Nozaki H."/>
        </authorList>
    </citation>
    <scope>NUCLEOTIDE SEQUENCE</scope>
    <source>
        <strain evidence="14">NIES-3780</strain>
    </source>
</reference>
<sequence length="519" mass="56464">MRSVIFHNSNTAAQEKCRGWPQAWRRKQELRSARTSKPKILILIRVVAMHAETNDLAPSTSFSRAIDIAASRRATTSTLAAAADLSSLVEPSFSFSHRPGLFDEAGRLMLKNLTLPELEEWCLSVAGEPAKRAKQLYRWLYGTRKWIRNLDQADGDPQAFSAEFKSKVFSGASLEGGLQLQSVHTARDGTRKLVFALLGAEQGGPARGTHGTVETVLIPMTNRSGENLRYTACLSTQVGCAMNCQFCYTGRMGLLANLTTAQIVEQVVEARRYLAEQSVPIRIANIVFMGMGEPLHNYDSVMATIEILATGLELSRNKIIVSTVGLVPEMRKFIAAGTAKLAVSLHATTDEVRDWIVPTNRRYPLDQLLGALRESFPYDKRKGDDFVVIEYVLLAGVNDTLEDAQRLLALTSDIYCLVNLIVFNPHEGTPFRRSADESVRAFRGVFLTAGRPCTVRTSKGDDEMAACGQLGDVNLSARPAPMLKPPDALAARLVGTGAGTVATPLVMAGETGSGCCGGN</sequence>
<dbReference type="SMART" id="SM00729">
    <property type="entry name" value="Elp3"/>
    <property type="match status" value="1"/>
</dbReference>
<evidence type="ECO:0000259" key="13">
    <source>
        <dbReference type="PROSITE" id="PS51918"/>
    </source>
</evidence>